<dbReference type="CDD" id="cd07920">
    <property type="entry name" value="Pumilio"/>
    <property type="match status" value="1"/>
</dbReference>
<dbReference type="AlphaFoldDB" id="A0ABD1N2K0"/>
<keyword evidence="2" id="KW-0810">Translation regulation</keyword>
<dbReference type="InterPro" id="IPR016024">
    <property type="entry name" value="ARM-type_fold"/>
</dbReference>
<sequence length="806" mass="89974">MAKEMIEKPRDEGELEELEMLLDEIPHATSHNLLHSHHHNHHHCHHPHDHHHHATKQQPHYGNTNANANANANAVYCDDDPLPQIKFSCASSSPASGFSLQSEGSSSSLFSSSPPPFEDLKSTLHSRRFHYPNNNNNNSFCFGCSKIPDSTDQRLVHELGLCANFTKMHIARNNTNDNSNRHDNPSAIPFRDRVNNVHNARRGGGVGGECNDFKRGFSDSMGFQFPEATTTSPVVTQAFSGLSHDYYKMANLVGSQRLSPLNGGGSMDFPRSQLNGLMDSPRSQLSGFGGSSMDSSRSQMNGLGGGGGSMNSPRRRRYLMNDYYCRGGVAPEVVASLSRSPATVDAASLYEQKYGISLLEERGMVSRLPNNNNLRSCASVQELLRYGLSLPNAARRSNTRIPQGNLDSIASEGSFIIQGEGLNYVVSRGSDHSRCQRAGCESGFVKQLLHRRFELDIQHQVAGYENPRSSMNGCSFPLLPKYNSLVEAEGSIYLIAKDQHGCRFLQRMFDEGTREDVQVIFNEIIDHVVELMINPFGNYLMQKLLDVCDEEQRMQIILLVTQEPGQLVRISLNTHGTRVVQKLIETLKTRQQISLVVSALEPGFLALIKDLNGNHVVQHCLQCLRNEDNKFIFVAAAKYCVDIATHQHGCCVLQRCIGHSSGEYREELVAEISNNALLLAQDQYGNYVVQFILDLRIPSATATLSSQFLGKYVYLSMQKFSSHVVEKCLALFNNENRSRVIHELLSTPHFEQLLQDPHANYVVQSALRHSEGHVHNLLVEAIEAHKAISRNSPYSKKIFSQKLLRK</sequence>
<gene>
    <name evidence="8" type="ORF">Fmac_010046</name>
</gene>
<feature type="region of interest" description="Disordered" evidence="6">
    <location>
        <begin position="285"/>
        <end position="312"/>
    </location>
</feature>
<evidence type="ECO:0000256" key="6">
    <source>
        <dbReference type="SAM" id="MobiDB-lite"/>
    </source>
</evidence>
<feature type="repeat" description="Pumilio" evidence="5">
    <location>
        <begin position="523"/>
        <end position="558"/>
    </location>
</feature>
<dbReference type="Pfam" id="PF00806">
    <property type="entry name" value="PUF"/>
    <property type="match status" value="8"/>
</dbReference>
<proteinExistence type="predicted"/>
<dbReference type="PROSITE" id="PS50302">
    <property type="entry name" value="PUM"/>
    <property type="match status" value="8"/>
</dbReference>
<feature type="repeat" description="Pumilio" evidence="5">
    <location>
        <begin position="484"/>
        <end position="522"/>
    </location>
</feature>
<dbReference type="InterPro" id="IPR033712">
    <property type="entry name" value="Pumilio_RNA-bd"/>
</dbReference>
<reference evidence="8 9" key="1">
    <citation type="submission" date="2024-08" db="EMBL/GenBank/DDBJ databases">
        <title>Insights into the chromosomal genome structure of Flemingia macrophylla.</title>
        <authorList>
            <person name="Ding Y."/>
            <person name="Zhao Y."/>
            <person name="Bi W."/>
            <person name="Wu M."/>
            <person name="Zhao G."/>
            <person name="Gong Y."/>
            <person name="Li W."/>
            <person name="Zhang P."/>
        </authorList>
    </citation>
    <scope>NUCLEOTIDE SEQUENCE [LARGE SCALE GENOMIC DNA]</scope>
    <source>
        <strain evidence="8">DYQJB</strain>
        <tissue evidence="8">Leaf</tissue>
    </source>
</reference>
<comment type="caution">
    <text evidence="8">The sequence shown here is derived from an EMBL/GenBank/DDBJ whole genome shotgun (WGS) entry which is preliminary data.</text>
</comment>
<feature type="repeat" description="Pumilio" evidence="5">
    <location>
        <begin position="635"/>
        <end position="670"/>
    </location>
</feature>
<keyword evidence="1" id="KW-0677">Repeat</keyword>
<protein>
    <recommendedName>
        <fullName evidence="7">PUM-HD domain-containing protein</fullName>
    </recommendedName>
</protein>
<evidence type="ECO:0000256" key="4">
    <source>
        <dbReference type="ARBA" id="ARBA00058490"/>
    </source>
</evidence>
<keyword evidence="9" id="KW-1185">Reference proteome</keyword>
<feature type="repeat" description="Pumilio" evidence="5">
    <location>
        <begin position="743"/>
        <end position="780"/>
    </location>
</feature>
<dbReference type="GO" id="GO:0003723">
    <property type="term" value="F:RNA binding"/>
    <property type="evidence" value="ECO:0007669"/>
    <property type="project" value="UniProtKB-KW"/>
</dbReference>
<evidence type="ECO:0000256" key="1">
    <source>
        <dbReference type="ARBA" id="ARBA00022737"/>
    </source>
</evidence>
<evidence type="ECO:0000256" key="3">
    <source>
        <dbReference type="ARBA" id="ARBA00022884"/>
    </source>
</evidence>
<dbReference type="GO" id="GO:0006417">
    <property type="term" value="P:regulation of translation"/>
    <property type="evidence" value="ECO:0007669"/>
    <property type="project" value="UniProtKB-KW"/>
</dbReference>
<feature type="repeat" description="Pumilio" evidence="5">
    <location>
        <begin position="599"/>
        <end position="634"/>
    </location>
</feature>
<evidence type="ECO:0000313" key="8">
    <source>
        <dbReference type="EMBL" id="KAL2342106.1"/>
    </source>
</evidence>
<feature type="repeat" description="Pumilio" evidence="5">
    <location>
        <begin position="671"/>
        <end position="706"/>
    </location>
</feature>
<comment type="function">
    <text evidence="4">Sequence-specific RNA-binding protein that regulates translation and mRNA stability by binding the 3'-UTR of target mRNAs.</text>
</comment>
<dbReference type="Gene3D" id="1.25.10.10">
    <property type="entry name" value="Leucine-rich Repeat Variant"/>
    <property type="match status" value="1"/>
</dbReference>
<dbReference type="Proteomes" id="UP001603857">
    <property type="component" value="Unassembled WGS sequence"/>
</dbReference>
<dbReference type="SMART" id="SM00025">
    <property type="entry name" value="Pumilio"/>
    <property type="match status" value="8"/>
</dbReference>
<dbReference type="InterPro" id="IPR033133">
    <property type="entry name" value="PUM-HD"/>
</dbReference>
<evidence type="ECO:0000259" key="7">
    <source>
        <dbReference type="PROSITE" id="PS50303"/>
    </source>
</evidence>
<keyword evidence="3" id="KW-0694">RNA-binding</keyword>
<feature type="repeat" description="Pumilio" evidence="5">
    <location>
        <begin position="559"/>
        <end position="598"/>
    </location>
</feature>
<dbReference type="PANTHER" id="PTHR12537:SF13">
    <property type="entry name" value="PUMILIO HOMOLOGY DOMAIN FAMILY MEMBER 4"/>
    <property type="match status" value="1"/>
</dbReference>
<dbReference type="PANTHER" id="PTHR12537">
    <property type="entry name" value="RNA BINDING PROTEIN PUMILIO-RELATED"/>
    <property type="match status" value="1"/>
</dbReference>
<dbReference type="PROSITE" id="PS50303">
    <property type="entry name" value="PUM_HD"/>
    <property type="match status" value="1"/>
</dbReference>
<organism evidence="8 9">
    <name type="scientific">Flemingia macrophylla</name>
    <dbReference type="NCBI Taxonomy" id="520843"/>
    <lineage>
        <taxon>Eukaryota</taxon>
        <taxon>Viridiplantae</taxon>
        <taxon>Streptophyta</taxon>
        <taxon>Embryophyta</taxon>
        <taxon>Tracheophyta</taxon>
        <taxon>Spermatophyta</taxon>
        <taxon>Magnoliopsida</taxon>
        <taxon>eudicotyledons</taxon>
        <taxon>Gunneridae</taxon>
        <taxon>Pentapetalae</taxon>
        <taxon>rosids</taxon>
        <taxon>fabids</taxon>
        <taxon>Fabales</taxon>
        <taxon>Fabaceae</taxon>
        <taxon>Papilionoideae</taxon>
        <taxon>50 kb inversion clade</taxon>
        <taxon>NPAAA clade</taxon>
        <taxon>indigoferoid/millettioid clade</taxon>
        <taxon>Phaseoleae</taxon>
        <taxon>Flemingia</taxon>
    </lineage>
</organism>
<feature type="repeat" description="Pumilio" evidence="5">
    <location>
        <begin position="707"/>
        <end position="742"/>
    </location>
</feature>
<evidence type="ECO:0000256" key="5">
    <source>
        <dbReference type="PROSITE-ProRule" id="PRU00317"/>
    </source>
</evidence>
<accession>A0ABD1N2K0</accession>
<evidence type="ECO:0000256" key="2">
    <source>
        <dbReference type="ARBA" id="ARBA00022845"/>
    </source>
</evidence>
<feature type="region of interest" description="Disordered" evidence="6">
    <location>
        <begin position="36"/>
        <end position="67"/>
    </location>
</feature>
<dbReference type="InterPro" id="IPR011989">
    <property type="entry name" value="ARM-like"/>
</dbReference>
<dbReference type="SUPFAM" id="SSF48371">
    <property type="entry name" value="ARM repeat"/>
    <property type="match status" value="1"/>
</dbReference>
<name>A0ABD1N2K0_9FABA</name>
<feature type="compositionally biased region" description="Low complexity" evidence="6">
    <location>
        <begin position="56"/>
        <end position="67"/>
    </location>
</feature>
<evidence type="ECO:0000313" key="9">
    <source>
        <dbReference type="Proteomes" id="UP001603857"/>
    </source>
</evidence>
<dbReference type="FunFam" id="1.25.10.10:FF:000237">
    <property type="entry name" value="Pumilio homolog 9"/>
    <property type="match status" value="1"/>
</dbReference>
<feature type="compositionally biased region" description="Basic residues" evidence="6">
    <location>
        <begin position="36"/>
        <end position="55"/>
    </location>
</feature>
<dbReference type="InterPro" id="IPR001313">
    <property type="entry name" value="Pumilio_RNA-bd_rpt"/>
</dbReference>
<dbReference type="EMBL" id="JBGMDY010000003">
    <property type="protein sequence ID" value="KAL2342106.1"/>
    <property type="molecule type" value="Genomic_DNA"/>
</dbReference>
<feature type="domain" description="PUM-HD" evidence="7">
    <location>
        <begin position="459"/>
        <end position="806"/>
    </location>
</feature>